<feature type="domain" description="Post-SET" evidence="10">
    <location>
        <begin position="187"/>
        <end position="203"/>
    </location>
</feature>
<keyword evidence="3" id="KW-0158">Chromosome</keyword>
<keyword evidence="5" id="KW-0808">Transferase</keyword>
<comment type="caution">
    <text evidence="11">The sequence shown here is derived from an EMBL/GenBank/DDBJ whole genome shotgun (WGS) entry which is preliminary data.</text>
</comment>
<evidence type="ECO:0000256" key="1">
    <source>
        <dbReference type="ARBA" id="ARBA00004123"/>
    </source>
</evidence>
<dbReference type="STRING" id="1965070.A0A443QKN4"/>
<dbReference type="Proteomes" id="UP000285301">
    <property type="component" value="Unassembled WGS sequence"/>
</dbReference>
<dbReference type="GO" id="GO:0045048">
    <property type="term" value="P:protein insertion into ER membrane"/>
    <property type="evidence" value="ECO:0007669"/>
    <property type="project" value="InterPro"/>
</dbReference>
<dbReference type="SUPFAM" id="SSF48350">
    <property type="entry name" value="GTPase activation domain, GAP"/>
    <property type="match status" value="1"/>
</dbReference>
<evidence type="ECO:0000256" key="8">
    <source>
        <dbReference type="SAM" id="MobiDB-lite"/>
    </source>
</evidence>
<accession>A0A443QKN4</accession>
<dbReference type="SUPFAM" id="SSF82199">
    <property type="entry name" value="SET domain"/>
    <property type="match status" value="1"/>
</dbReference>
<evidence type="ECO:0000256" key="5">
    <source>
        <dbReference type="ARBA" id="ARBA00022679"/>
    </source>
</evidence>
<keyword evidence="4" id="KW-0489">Methyltransferase</keyword>
<dbReference type="GO" id="GO:0008276">
    <property type="term" value="F:protein methyltransferase activity"/>
    <property type="evidence" value="ECO:0007669"/>
    <property type="project" value="UniProtKB-ARBA"/>
</dbReference>
<dbReference type="InterPro" id="IPR008936">
    <property type="entry name" value="Rho_GTPase_activation_prot"/>
</dbReference>
<evidence type="ECO:0000256" key="2">
    <source>
        <dbReference type="ARBA" id="ARBA00004286"/>
    </source>
</evidence>
<comment type="subcellular location">
    <subcellularLocation>
        <location evidence="2">Chromosome</location>
    </subcellularLocation>
    <subcellularLocation>
        <location evidence="1">Nucleus</location>
    </subcellularLocation>
</comment>
<dbReference type="Pfam" id="PF00856">
    <property type="entry name" value="SET"/>
    <property type="match status" value="1"/>
</dbReference>
<dbReference type="OrthoDB" id="10252405at2759"/>
<keyword evidence="6" id="KW-0949">S-adenosyl-L-methionine</keyword>
<evidence type="ECO:0000256" key="3">
    <source>
        <dbReference type="ARBA" id="ARBA00022454"/>
    </source>
</evidence>
<dbReference type="AlphaFoldDB" id="A0A443QKN4"/>
<protein>
    <submittedName>
        <fullName evidence="11">Golgi to ER traffic protein 4-like protein</fullName>
    </submittedName>
</protein>
<evidence type="ECO:0000256" key="4">
    <source>
        <dbReference type="ARBA" id="ARBA00022603"/>
    </source>
</evidence>
<keyword evidence="12" id="KW-1185">Reference proteome</keyword>
<dbReference type="InterPro" id="IPR007317">
    <property type="entry name" value="GET4"/>
</dbReference>
<evidence type="ECO:0000259" key="10">
    <source>
        <dbReference type="PROSITE" id="PS50868"/>
    </source>
</evidence>
<dbReference type="GO" id="GO:0005634">
    <property type="term" value="C:nucleus"/>
    <property type="evidence" value="ECO:0007669"/>
    <property type="project" value="UniProtKB-SubCell"/>
</dbReference>
<name>A0A443QKN4_9ACAR</name>
<evidence type="ECO:0000256" key="7">
    <source>
        <dbReference type="ARBA" id="ARBA00023242"/>
    </source>
</evidence>
<dbReference type="Gene3D" id="2.170.270.10">
    <property type="entry name" value="SET domain"/>
    <property type="match status" value="1"/>
</dbReference>
<dbReference type="GO" id="GO:0032259">
    <property type="term" value="P:methylation"/>
    <property type="evidence" value="ECO:0007669"/>
    <property type="project" value="UniProtKB-KW"/>
</dbReference>
<dbReference type="Pfam" id="PF04190">
    <property type="entry name" value="GET4"/>
    <property type="match status" value="1"/>
</dbReference>
<dbReference type="EMBL" id="NCKU01006384">
    <property type="protein sequence ID" value="RWS03551.1"/>
    <property type="molecule type" value="Genomic_DNA"/>
</dbReference>
<dbReference type="InterPro" id="IPR011990">
    <property type="entry name" value="TPR-like_helical_dom_sf"/>
</dbReference>
<dbReference type="SMART" id="SM00317">
    <property type="entry name" value="SET"/>
    <property type="match status" value="1"/>
</dbReference>
<evidence type="ECO:0000313" key="12">
    <source>
        <dbReference type="Proteomes" id="UP000285301"/>
    </source>
</evidence>
<dbReference type="PROSITE" id="PS50280">
    <property type="entry name" value="SET"/>
    <property type="match status" value="1"/>
</dbReference>
<evidence type="ECO:0000259" key="9">
    <source>
        <dbReference type="PROSITE" id="PS50280"/>
    </source>
</evidence>
<dbReference type="PROSITE" id="PS50868">
    <property type="entry name" value="POST_SET"/>
    <property type="match status" value="1"/>
</dbReference>
<evidence type="ECO:0000313" key="11">
    <source>
        <dbReference type="EMBL" id="RWS03551.1"/>
    </source>
</evidence>
<dbReference type="PANTHER" id="PTHR22884">
    <property type="entry name" value="SET DOMAIN PROTEINS"/>
    <property type="match status" value="1"/>
</dbReference>
<keyword evidence="7" id="KW-0539">Nucleus</keyword>
<gene>
    <name evidence="11" type="ORF">B4U79_10296</name>
</gene>
<evidence type="ECO:0000256" key="6">
    <source>
        <dbReference type="ARBA" id="ARBA00022691"/>
    </source>
</evidence>
<dbReference type="InterPro" id="IPR001214">
    <property type="entry name" value="SET_dom"/>
</dbReference>
<dbReference type="GO" id="GO:0008170">
    <property type="term" value="F:N-methyltransferase activity"/>
    <property type="evidence" value="ECO:0007669"/>
    <property type="project" value="UniProtKB-ARBA"/>
</dbReference>
<proteinExistence type="predicted"/>
<feature type="region of interest" description="Disordered" evidence="8">
    <location>
        <begin position="486"/>
        <end position="515"/>
    </location>
</feature>
<reference evidence="11 12" key="1">
    <citation type="journal article" date="2018" name="Gigascience">
        <title>Genomes of trombidid mites reveal novel predicted allergens and laterally-transferred genes associated with secondary metabolism.</title>
        <authorList>
            <person name="Dong X."/>
            <person name="Chaisiri K."/>
            <person name="Xia D."/>
            <person name="Armstrong S.D."/>
            <person name="Fang Y."/>
            <person name="Donnelly M.J."/>
            <person name="Kadowaki T."/>
            <person name="McGarry J.W."/>
            <person name="Darby A.C."/>
            <person name="Makepeace B.L."/>
        </authorList>
    </citation>
    <scope>NUCLEOTIDE SEQUENCE [LARGE SCALE GENOMIC DNA]</scope>
    <source>
        <strain evidence="11">UoL-WK</strain>
    </source>
</reference>
<dbReference type="InterPro" id="IPR050777">
    <property type="entry name" value="SET2_Histone-Lys_MeTrsfase"/>
</dbReference>
<dbReference type="InterPro" id="IPR046341">
    <property type="entry name" value="SET_dom_sf"/>
</dbReference>
<organism evidence="11 12">
    <name type="scientific">Dinothrombium tinctorium</name>
    <dbReference type="NCBI Taxonomy" id="1965070"/>
    <lineage>
        <taxon>Eukaryota</taxon>
        <taxon>Metazoa</taxon>
        <taxon>Ecdysozoa</taxon>
        <taxon>Arthropoda</taxon>
        <taxon>Chelicerata</taxon>
        <taxon>Arachnida</taxon>
        <taxon>Acari</taxon>
        <taxon>Acariformes</taxon>
        <taxon>Trombidiformes</taxon>
        <taxon>Prostigmata</taxon>
        <taxon>Anystina</taxon>
        <taxon>Parasitengona</taxon>
        <taxon>Trombidioidea</taxon>
        <taxon>Trombidiidae</taxon>
        <taxon>Dinothrombium</taxon>
    </lineage>
</organism>
<sequence length="784" mass="89745">MSGYILNNVIVSPSILNLKRDPNIYLCRCENKQLPPPLCLTECHNRQRLVECESHNCSNQELTANNSIASANVIVRASSALAKRDIKKNQFIGEMVGHLIDFMDVVCKMKEYSNKRFTILRLQPDIFVDATLYGNELKSIRHSCDPNCEAQAWWVSGLPRLKIIAARDIKENNELTLDFSSISYDFKVRKCRCGAKQCKKFIIPQSTTPIPQVTKNKSKTYLTQEALDIVEKPLQQWNTAEFRALAEIHNRPSTGDFINLLGVNARNAGNFHVDLIEYIASKNNIPAYSDIVQISNSIIGEFCVKQGITRQLRDCKRSLQSSTLSSVCDKAPNKSFKTHPSTKTNMHLAPSTSHASRDLIINTPSQPINPTSSLTSDTNDLIEPLTTIPDLPHEREHFNKIEILDPPFESSLTQSQMHDLVTKIYEHCKTNFPNYLPPIYYHNEKLTAWVFVADYFTAAIAVLNEHVHHMSKKKIKDPYPPLEQRYWRRHPQGAEKRTSRVRNSQEVRPSETQRQHPCQALKLRKLIDANEYYETHQLYRTLYFRYSNSKRFEELQELLYEGVDRFLSHVSADANVKLRLSDDKCCVQLSQRIAGLMHKIPSKSSERVSFMMSALKLRSDVFPLPLIHCQFALILWRERNFPKSRYHFLHSPDTCGQDCTLMLIEYHITSGYPSEIDLFIAQFILQSLCIKKVVKNRVPIEECVESSCSPSTSSSNGLKIIGLSPNLKGFSLDKEGTIYKLQSLVVSLPDENYYVLKMNAVYLGIVFGPNVFRLTLNDYRGLKK</sequence>
<feature type="domain" description="SET" evidence="9">
    <location>
        <begin position="66"/>
        <end position="180"/>
    </location>
</feature>
<dbReference type="Gene3D" id="1.25.40.10">
    <property type="entry name" value="Tetratricopeptide repeat domain"/>
    <property type="match status" value="1"/>
</dbReference>
<dbReference type="GO" id="GO:0008757">
    <property type="term" value="F:S-adenosylmethionine-dependent methyltransferase activity"/>
    <property type="evidence" value="ECO:0007669"/>
    <property type="project" value="UniProtKB-ARBA"/>
</dbReference>
<dbReference type="GO" id="GO:0005694">
    <property type="term" value="C:chromosome"/>
    <property type="evidence" value="ECO:0007669"/>
    <property type="project" value="UniProtKB-SubCell"/>
</dbReference>
<feature type="compositionally biased region" description="Basic and acidic residues" evidence="8">
    <location>
        <begin position="492"/>
        <end position="514"/>
    </location>
</feature>
<dbReference type="InterPro" id="IPR003616">
    <property type="entry name" value="Post-SET_dom"/>
</dbReference>